<name>W4MEH5_9BACT</name>
<sequence length="38" mass="4351">MRADAVQMFEPFLIVTPIGGWLVTRFVDSMAWCLHQLA</sequence>
<dbReference type="HOGENOM" id="CLU_3326060_0_0_7"/>
<organism evidence="1 2">
    <name type="scientific">Candidatus Entotheonella gemina</name>
    <dbReference type="NCBI Taxonomy" id="1429439"/>
    <lineage>
        <taxon>Bacteria</taxon>
        <taxon>Pseudomonadati</taxon>
        <taxon>Nitrospinota/Tectimicrobiota group</taxon>
        <taxon>Candidatus Tectimicrobiota</taxon>
        <taxon>Candidatus Entotheonellia</taxon>
        <taxon>Candidatus Entotheonellales</taxon>
        <taxon>Candidatus Entotheonellaceae</taxon>
        <taxon>Candidatus Entotheonella</taxon>
    </lineage>
</organism>
<dbReference type="AlphaFoldDB" id="W4MEH5"/>
<accession>W4MEH5</accession>
<comment type="caution">
    <text evidence="1">The sequence shown here is derived from an EMBL/GenBank/DDBJ whole genome shotgun (WGS) entry which is preliminary data.</text>
</comment>
<proteinExistence type="predicted"/>
<evidence type="ECO:0000313" key="2">
    <source>
        <dbReference type="Proteomes" id="UP000019140"/>
    </source>
</evidence>
<keyword evidence="2" id="KW-1185">Reference proteome</keyword>
<protein>
    <submittedName>
        <fullName evidence="1">Uncharacterized protein</fullName>
    </submittedName>
</protein>
<dbReference type="Proteomes" id="UP000019140">
    <property type="component" value="Unassembled WGS sequence"/>
</dbReference>
<evidence type="ECO:0000313" key="1">
    <source>
        <dbReference type="EMBL" id="ETX08047.1"/>
    </source>
</evidence>
<gene>
    <name evidence="1" type="ORF">ETSY2_07630</name>
</gene>
<reference evidence="1 2" key="1">
    <citation type="journal article" date="2014" name="Nature">
        <title>An environmental bacterial taxon with a large and distinct metabolic repertoire.</title>
        <authorList>
            <person name="Wilson M.C."/>
            <person name="Mori T."/>
            <person name="Ruckert C."/>
            <person name="Uria A.R."/>
            <person name="Helf M.J."/>
            <person name="Takada K."/>
            <person name="Gernert C."/>
            <person name="Steffens U.A."/>
            <person name="Heycke N."/>
            <person name="Schmitt S."/>
            <person name="Rinke C."/>
            <person name="Helfrich E.J."/>
            <person name="Brachmann A.O."/>
            <person name="Gurgui C."/>
            <person name="Wakimoto T."/>
            <person name="Kracht M."/>
            <person name="Crusemann M."/>
            <person name="Hentschel U."/>
            <person name="Abe I."/>
            <person name="Matsunaga S."/>
            <person name="Kalinowski J."/>
            <person name="Takeyama H."/>
            <person name="Piel J."/>
        </authorList>
    </citation>
    <scope>NUCLEOTIDE SEQUENCE [LARGE SCALE GENOMIC DNA]</scope>
    <source>
        <strain evidence="2">TSY2</strain>
    </source>
</reference>
<dbReference type="EMBL" id="AZHX01000313">
    <property type="protein sequence ID" value="ETX08047.1"/>
    <property type="molecule type" value="Genomic_DNA"/>
</dbReference>